<dbReference type="PRINTS" id="PR00069">
    <property type="entry name" value="ALDKETRDTASE"/>
</dbReference>
<keyword evidence="7" id="KW-0472">Membrane</keyword>
<organism evidence="9 10">
    <name type="scientific">Pterulicium gracile</name>
    <dbReference type="NCBI Taxonomy" id="1884261"/>
    <lineage>
        <taxon>Eukaryota</taxon>
        <taxon>Fungi</taxon>
        <taxon>Dikarya</taxon>
        <taxon>Basidiomycota</taxon>
        <taxon>Agaricomycotina</taxon>
        <taxon>Agaricomycetes</taxon>
        <taxon>Agaricomycetidae</taxon>
        <taxon>Agaricales</taxon>
        <taxon>Pleurotineae</taxon>
        <taxon>Pterulaceae</taxon>
        <taxon>Pterulicium</taxon>
    </lineage>
</organism>
<evidence type="ECO:0000259" key="8">
    <source>
        <dbReference type="Pfam" id="PF00248"/>
    </source>
</evidence>
<dbReference type="CDD" id="cd19120">
    <property type="entry name" value="AKR_AKR3C2-3"/>
    <property type="match status" value="1"/>
</dbReference>
<keyword evidence="7" id="KW-1133">Transmembrane helix</keyword>
<dbReference type="STRING" id="1884261.A0A5C3QK78"/>
<evidence type="ECO:0000256" key="5">
    <source>
        <dbReference type="PIRSR" id="PIRSR000097-2"/>
    </source>
</evidence>
<feature type="binding site" evidence="5">
    <location>
        <position position="92"/>
    </location>
    <ligand>
        <name>substrate</name>
    </ligand>
</feature>
<feature type="active site" description="Proton donor" evidence="4">
    <location>
        <position position="38"/>
    </location>
</feature>
<evidence type="ECO:0000313" key="10">
    <source>
        <dbReference type="Proteomes" id="UP000305067"/>
    </source>
</evidence>
<dbReference type="OrthoDB" id="416253at2759"/>
<dbReference type="InterPro" id="IPR044494">
    <property type="entry name" value="AKR3C2/3"/>
</dbReference>
<protein>
    <submittedName>
        <fullName evidence="9">Aldo/keto reductase</fullName>
    </submittedName>
</protein>
<evidence type="ECO:0000256" key="7">
    <source>
        <dbReference type="SAM" id="Phobius"/>
    </source>
</evidence>
<reference evidence="9 10" key="1">
    <citation type="journal article" date="2019" name="Nat. Ecol. Evol.">
        <title>Megaphylogeny resolves global patterns of mushroom evolution.</title>
        <authorList>
            <person name="Varga T."/>
            <person name="Krizsan K."/>
            <person name="Foldi C."/>
            <person name="Dima B."/>
            <person name="Sanchez-Garcia M."/>
            <person name="Sanchez-Ramirez S."/>
            <person name="Szollosi G.J."/>
            <person name="Szarkandi J.G."/>
            <person name="Papp V."/>
            <person name="Albert L."/>
            <person name="Andreopoulos W."/>
            <person name="Angelini C."/>
            <person name="Antonin V."/>
            <person name="Barry K.W."/>
            <person name="Bougher N.L."/>
            <person name="Buchanan P."/>
            <person name="Buyck B."/>
            <person name="Bense V."/>
            <person name="Catcheside P."/>
            <person name="Chovatia M."/>
            <person name="Cooper J."/>
            <person name="Damon W."/>
            <person name="Desjardin D."/>
            <person name="Finy P."/>
            <person name="Geml J."/>
            <person name="Haridas S."/>
            <person name="Hughes K."/>
            <person name="Justo A."/>
            <person name="Karasinski D."/>
            <person name="Kautmanova I."/>
            <person name="Kiss B."/>
            <person name="Kocsube S."/>
            <person name="Kotiranta H."/>
            <person name="LaButti K.M."/>
            <person name="Lechner B.E."/>
            <person name="Liimatainen K."/>
            <person name="Lipzen A."/>
            <person name="Lukacs Z."/>
            <person name="Mihaltcheva S."/>
            <person name="Morgado L.N."/>
            <person name="Niskanen T."/>
            <person name="Noordeloos M.E."/>
            <person name="Ohm R.A."/>
            <person name="Ortiz-Santana B."/>
            <person name="Ovrebo C."/>
            <person name="Racz N."/>
            <person name="Riley R."/>
            <person name="Savchenko A."/>
            <person name="Shiryaev A."/>
            <person name="Soop K."/>
            <person name="Spirin V."/>
            <person name="Szebenyi C."/>
            <person name="Tomsovsky M."/>
            <person name="Tulloss R.E."/>
            <person name="Uehling J."/>
            <person name="Grigoriev I.V."/>
            <person name="Vagvolgyi C."/>
            <person name="Papp T."/>
            <person name="Martin F.M."/>
            <person name="Miettinen O."/>
            <person name="Hibbett D.S."/>
            <person name="Nagy L.G."/>
        </authorList>
    </citation>
    <scope>NUCLEOTIDE SEQUENCE [LARGE SCALE GENOMIC DNA]</scope>
    <source>
        <strain evidence="9 10">CBS 309.79</strain>
    </source>
</reference>
<dbReference type="InterPro" id="IPR023210">
    <property type="entry name" value="NADP_OxRdtase_dom"/>
</dbReference>
<dbReference type="Proteomes" id="UP000305067">
    <property type="component" value="Unassembled WGS sequence"/>
</dbReference>
<keyword evidence="2" id="KW-0521">NADP</keyword>
<keyword evidence="7" id="KW-0812">Transmembrane</keyword>
<dbReference type="Gene3D" id="3.20.20.100">
    <property type="entry name" value="NADP-dependent oxidoreductase domain"/>
    <property type="match status" value="1"/>
</dbReference>
<evidence type="ECO:0000313" key="9">
    <source>
        <dbReference type="EMBL" id="TFL02425.1"/>
    </source>
</evidence>
<proteinExistence type="inferred from homology"/>
<dbReference type="PROSITE" id="PS00062">
    <property type="entry name" value="ALDOKETO_REDUCTASE_2"/>
    <property type="match status" value="1"/>
</dbReference>
<dbReference type="AlphaFoldDB" id="A0A5C3QK78"/>
<keyword evidence="3" id="KW-0560">Oxidoreductase</keyword>
<dbReference type="InterPro" id="IPR020471">
    <property type="entry name" value="AKR"/>
</dbReference>
<evidence type="ECO:0000256" key="4">
    <source>
        <dbReference type="PIRSR" id="PIRSR000097-1"/>
    </source>
</evidence>
<accession>A0A5C3QK78</accession>
<comment type="similarity">
    <text evidence="1">Belongs to the aldo/keto reductase family.</text>
</comment>
<sequence>MPVIAFGTGTKWKGHEIADFVEQAIDTGFSHIDAAAFYENEASVGEGIKQSGLSRDELFITTKYDGQTNVEAGLEASLNKLGVKFVDLYLIHSPKSIPHSVERIWADFEDVHEKGLSRSIGVSNFGVKELQAVIKHGKIKPAVNQISLNPYNYSEMRETIEYCNKQGIVVEAYSSLAPLTRYPGGPVDKPLHDAAKRLKITPTQAVFQWVRAKRAVIVTTSSSKEHLKEYLAVDAIAPLTKDEIEAIDKAGAKGPPSVVLRKGIQAIALLLAFIVFMCYRTTLLPSWVV</sequence>
<dbReference type="InterPro" id="IPR018170">
    <property type="entry name" value="Aldo/ket_reductase_CS"/>
</dbReference>
<dbReference type="Pfam" id="PF00248">
    <property type="entry name" value="Aldo_ket_red"/>
    <property type="match status" value="1"/>
</dbReference>
<dbReference type="PANTHER" id="PTHR43827:SF3">
    <property type="entry name" value="NADP-DEPENDENT OXIDOREDUCTASE DOMAIN-CONTAINING PROTEIN"/>
    <property type="match status" value="1"/>
</dbReference>
<evidence type="ECO:0000256" key="1">
    <source>
        <dbReference type="ARBA" id="ARBA00007905"/>
    </source>
</evidence>
<evidence type="ECO:0000256" key="3">
    <source>
        <dbReference type="ARBA" id="ARBA00023002"/>
    </source>
</evidence>
<dbReference type="GO" id="GO:0016652">
    <property type="term" value="F:oxidoreductase activity, acting on NAD(P)H as acceptor"/>
    <property type="evidence" value="ECO:0007669"/>
    <property type="project" value="InterPro"/>
</dbReference>
<keyword evidence="10" id="KW-1185">Reference proteome</keyword>
<gene>
    <name evidence="9" type="ORF">BDV98DRAFT_612055</name>
</gene>
<dbReference type="EMBL" id="ML178822">
    <property type="protein sequence ID" value="TFL02425.1"/>
    <property type="molecule type" value="Genomic_DNA"/>
</dbReference>
<dbReference type="SUPFAM" id="SSF51430">
    <property type="entry name" value="NAD(P)-linked oxidoreductase"/>
    <property type="match status" value="1"/>
</dbReference>
<feature type="transmembrane region" description="Helical" evidence="7">
    <location>
        <begin position="266"/>
        <end position="288"/>
    </location>
</feature>
<evidence type="ECO:0000256" key="6">
    <source>
        <dbReference type="PIRSR" id="PIRSR000097-3"/>
    </source>
</evidence>
<name>A0A5C3QK78_9AGAR</name>
<dbReference type="PANTHER" id="PTHR43827">
    <property type="entry name" value="2,5-DIKETO-D-GLUCONIC ACID REDUCTASE"/>
    <property type="match status" value="1"/>
</dbReference>
<dbReference type="GO" id="GO:0016616">
    <property type="term" value="F:oxidoreductase activity, acting on the CH-OH group of donors, NAD or NADP as acceptor"/>
    <property type="evidence" value="ECO:0007669"/>
    <property type="project" value="UniProtKB-ARBA"/>
</dbReference>
<evidence type="ECO:0000256" key="2">
    <source>
        <dbReference type="ARBA" id="ARBA00022857"/>
    </source>
</evidence>
<feature type="site" description="Lowers pKa of active site Tyr" evidence="6">
    <location>
        <position position="63"/>
    </location>
</feature>
<dbReference type="PIRSF" id="PIRSF000097">
    <property type="entry name" value="AKR"/>
    <property type="match status" value="1"/>
</dbReference>
<feature type="domain" description="NADP-dependent oxidoreductase" evidence="8">
    <location>
        <begin position="13"/>
        <end position="250"/>
    </location>
</feature>
<dbReference type="InterPro" id="IPR036812">
    <property type="entry name" value="NAD(P)_OxRdtase_dom_sf"/>
</dbReference>